<feature type="domain" description="GFO/IDH/MocA-like oxidoreductase" evidence="3">
    <location>
        <begin position="145"/>
        <end position="283"/>
    </location>
</feature>
<dbReference type="OrthoDB" id="9815825at2"/>
<dbReference type="InterPro" id="IPR036291">
    <property type="entry name" value="NAD(P)-bd_dom_sf"/>
</dbReference>
<evidence type="ECO:0000313" key="5">
    <source>
        <dbReference type="Proteomes" id="UP000190541"/>
    </source>
</evidence>
<dbReference type="AlphaFoldDB" id="A0A1T5A3G1"/>
<dbReference type="GO" id="GO:0000166">
    <property type="term" value="F:nucleotide binding"/>
    <property type="evidence" value="ECO:0007669"/>
    <property type="project" value="InterPro"/>
</dbReference>
<dbReference type="Gene3D" id="3.30.360.10">
    <property type="entry name" value="Dihydrodipicolinate Reductase, domain 2"/>
    <property type="match status" value="1"/>
</dbReference>
<dbReference type="InterPro" id="IPR055170">
    <property type="entry name" value="GFO_IDH_MocA-like_dom"/>
</dbReference>
<gene>
    <name evidence="4" type="ORF">SAMN05660226_00532</name>
</gene>
<evidence type="ECO:0000256" key="1">
    <source>
        <dbReference type="ARBA" id="ARBA00023002"/>
    </source>
</evidence>
<dbReference type="RefSeq" id="WP_079715252.1">
    <property type="nucleotide sequence ID" value="NZ_FUYS01000001.1"/>
</dbReference>
<dbReference type="Gene3D" id="3.40.50.720">
    <property type="entry name" value="NAD(P)-binding Rossmann-like Domain"/>
    <property type="match status" value="1"/>
</dbReference>
<dbReference type="EMBL" id="FUYS01000001">
    <property type="protein sequence ID" value="SKB29488.1"/>
    <property type="molecule type" value="Genomic_DNA"/>
</dbReference>
<dbReference type="InterPro" id="IPR050463">
    <property type="entry name" value="Gfo/Idh/MocA_oxidrdct_glycsds"/>
</dbReference>
<name>A0A1T5A3G1_9SPHI</name>
<keyword evidence="5" id="KW-1185">Reference proteome</keyword>
<dbReference type="Proteomes" id="UP000190541">
    <property type="component" value="Unassembled WGS sequence"/>
</dbReference>
<dbReference type="Pfam" id="PF01408">
    <property type="entry name" value="GFO_IDH_MocA"/>
    <property type="match status" value="1"/>
</dbReference>
<dbReference type="InterPro" id="IPR000683">
    <property type="entry name" value="Gfo/Idh/MocA-like_OxRdtase_N"/>
</dbReference>
<dbReference type="SUPFAM" id="SSF51735">
    <property type="entry name" value="NAD(P)-binding Rossmann-fold domains"/>
    <property type="match status" value="1"/>
</dbReference>
<dbReference type="SUPFAM" id="SSF55347">
    <property type="entry name" value="Glyceraldehyde-3-phosphate dehydrogenase-like, C-terminal domain"/>
    <property type="match status" value="1"/>
</dbReference>
<feature type="domain" description="Gfo/Idh/MocA-like oxidoreductase N-terminal" evidence="2">
    <location>
        <begin position="8"/>
        <end position="131"/>
    </location>
</feature>
<evidence type="ECO:0000313" key="4">
    <source>
        <dbReference type="EMBL" id="SKB29488.1"/>
    </source>
</evidence>
<proteinExistence type="predicted"/>
<reference evidence="4 5" key="1">
    <citation type="submission" date="2017-02" db="EMBL/GenBank/DDBJ databases">
        <authorList>
            <person name="Peterson S.W."/>
        </authorList>
    </citation>
    <scope>NUCLEOTIDE SEQUENCE [LARGE SCALE GENOMIC DNA]</scope>
    <source>
        <strain evidence="4 5">DSM 22899</strain>
    </source>
</reference>
<dbReference type="GO" id="GO:0016491">
    <property type="term" value="F:oxidoreductase activity"/>
    <property type="evidence" value="ECO:0007669"/>
    <property type="project" value="UniProtKB-KW"/>
</dbReference>
<dbReference type="PANTHER" id="PTHR43818">
    <property type="entry name" value="BCDNA.GH03377"/>
    <property type="match status" value="1"/>
</dbReference>
<sequence length="386" mass="43110">MSDNKKKLRIGLIGCGFMGRTHANGYNRVPNFFPELQYQPVLQAVCSRREEKVKAFANQWGVASYETDWRQLIARDDIDAVDICTPNHLHAEIAVAAAEAGKMVLTEKPLARNLEEAKSMVDAVSKAGVPNTVWYNYRRLPAVTLAKKIVASGKLGKIFHYRANFLQDWTINADLPQGGDAAWRMDVDVAGSGVTGDLLAHCIDTAMWLNGGITEVSAVTETFVKQRVHLDTGKLQEVGIDDACIFHCRFANGSLGLFESTRYARGHKALYTFEINGEHASIRWDLHDLNRLEYFDNAVDSDVKGWSSIHVTNGDHPYMEKWWVPGLGIGYEHSFVHQVADFLKSLETGEPCQPDFKNAYETQKVCEAVIESAKSRSWKGTEVEIG</sequence>
<protein>
    <submittedName>
        <fullName evidence="4">Predicted dehydrogenase</fullName>
    </submittedName>
</protein>
<accession>A0A1T5A3G1</accession>
<dbReference type="PANTHER" id="PTHR43818:SF11">
    <property type="entry name" value="BCDNA.GH03377"/>
    <property type="match status" value="1"/>
</dbReference>
<keyword evidence="1" id="KW-0560">Oxidoreductase</keyword>
<organism evidence="4 5">
    <name type="scientific">Parapedobacter luteus</name>
    <dbReference type="NCBI Taxonomy" id="623280"/>
    <lineage>
        <taxon>Bacteria</taxon>
        <taxon>Pseudomonadati</taxon>
        <taxon>Bacteroidota</taxon>
        <taxon>Sphingobacteriia</taxon>
        <taxon>Sphingobacteriales</taxon>
        <taxon>Sphingobacteriaceae</taxon>
        <taxon>Parapedobacter</taxon>
    </lineage>
</organism>
<dbReference type="Pfam" id="PF22725">
    <property type="entry name" value="GFO_IDH_MocA_C3"/>
    <property type="match status" value="1"/>
</dbReference>
<dbReference type="STRING" id="623280.SAMN05660226_00532"/>
<evidence type="ECO:0000259" key="3">
    <source>
        <dbReference type="Pfam" id="PF22725"/>
    </source>
</evidence>
<evidence type="ECO:0000259" key="2">
    <source>
        <dbReference type="Pfam" id="PF01408"/>
    </source>
</evidence>